<evidence type="ECO:0000313" key="2">
    <source>
        <dbReference type="EMBL" id="MFD1330049.1"/>
    </source>
</evidence>
<evidence type="ECO:0000259" key="1">
    <source>
        <dbReference type="Pfam" id="PF12680"/>
    </source>
</evidence>
<protein>
    <submittedName>
        <fullName evidence="2">Nuclear transport factor 2 family protein</fullName>
    </submittedName>
</protein>
<evidence type="ECO:0000313" key="3">
    <source>
        <dbReference type="Proteomes" id="UP001597173"/>
    </source>
</evidence>
<name>A0ABW3Z1H6_MYCRA</name>
<dbReference type="InterPro" id="IPR032710">
    <property type="entry name" value="NTF2-like_dom_sf"/>
</dbReference>
<dbReference type="InterPro" id="IPR037401">
    <property type="entry name" value="SnoaL-like"/>
</dbReference>
<dbReference type="EMBL" id="JBHTNF010000017">
    <property type="protein sequence ID" value="MFD1330049.1"/>
    <property type="molecule type" value="Genomic_DNA"/>
</dbReference>
<dbReference type="RefSeq" id="WP_374836210.1">
    <property type="nucleotide sequence ID" value="NZ_JBHEEW010000002.1"/>
</dbReference>
<dbReference type="Proteomes" id="UP001597173">
    <property type="component" value="Unassembled WGS sequence"/>
</dbReference>
<organism evidence="2 3">
    <name type="scientific">Mycoplana ramosa</name>
    <name type="common">Mycoplana bullata</name>
    <dbReference type="NCBI Taxonomy" id="40837"/>
    <lineage>
        <taxon>Bacteria</taxon>
        <taxon>Pseudomonadati</taxon>
        <taxon>Pseudomonadota</taxon>
        <taxon>Alphaproteobacteria</taxon>
        <taxon>Hyphomicrobiales</taxon>
        <taxon>Rhizobiaceae</taxon>
        <taxon>Mycoplana</taxon>
    </lineage>
</organism>
<comment type="caution">
    <text evidence="2">The sequence shown here is derived from an EMBL/GenBank/DDBJ whole genome shotgun (WGS) entry which is preliminary data.</text>
</comment>
<sequence length="160" mass="17897">MMDRSELDRTVRAFYRARNDHDLDAVMSLVDPDASFRIAGNLRLGPLTHVVEGASEIRARFADLIANWDLSDMEIDSMHVDGDTAVVHRTGPVRFIPQDTFYDTEMIDKLTFRDGRLIEFTEFVDTLLAAEIIGFVKPTGIWTGTPGVPKAAEDVDRPSA</sequence>
<feature type="domain" description="SnoaL-like" evidence="1">
    <location>
        <begin position="11"/>
        <end position="119"/>
    </location>
</feature>
<reference evidence="3" key="1">
    <citation type="journal article" date="2019" name="Int. J. Syst. Evol. Microbiol.">
        <title>The Global Catalogue of Microorganisms (GCM) 10K type strain sequencing project: providing services to taxonomists for standard genome sequencing and annotation.</title>
        <authorList>
            <consortium name="The Broad Institute Genomics Platform"/>
            <consortium name="The Broad Institute Genome Sequencing Center for Infectious Disease"/>
            <person name="Wu L."/>
            <person name="Ma J."/>
        </authorList>
    </citation>
    <scope>NUCLEOTIDE SEQUENCE [LARGE SCALE GENOMIC DNA]</scope>
    <source>
        <strain evidence="3">CCUG 55609</strain>
    </source>
</reference>
<dbReference type="SUPFAM" id="SSF54427">
    <property type="entry name" value="NTF2-like"/>
    <property type="match status" value="1"/>
</dbReference>
<dbReference type="Gene3D" id="3.10.450.50">
    <property type="match status" value="1"/>
</dbReference>
<keyword evidence="3" id="KW-1185">Reference proteome</keyword>
<accession>A0ABW3Z1H6</accession>
<gene>
    <name evidence="2" type="ORF">ACFQ33_19350</name>
</gene>
<dbReference type="Pfam" id="PF12680">
    <property type="entry name" value="SnoaL_2"/>
    <property type="match status" value="1"/>
</dbReference>
<proteinExistence type="predicted"/>